<organism evidence="2 3">
    <name type="scientific">Bradyrhizobium aeschynomenes</name>
    <dbReference type="NCBI Taxonomy" id="2734909"/>
    <lineage>
        <taxon>Bacteria</taxon>
        <taxon>Pseudomonadati</taxon>
        <taxon>Pseudomonadota</taxon>
        <taxon>Alphaproteobacteria</taxon>
        <taxon>Hyphomicrobiales</taxon>
        <taxon>Nitrobacteraceae</taxon>
        <taxon>Bradyrhizobium</taxon>
    </lineage>
</organism>
<feature type="compositionally biased region" description="Basic and acidic residues" evidence="1">
    <location>
        <begin position="167"/>
        <end position="199"/>
    </location>
</feature>
<name>A0ABX2CC82_9BRAD</name>
<protein>
    <submittedName>
        <fullName evidence="2">Uncharacterized protein</fullName>
    </submittedName>
</protein>
<reference evidence="2" key="1">
    <citation type="submission" date="2020-05" db="EMBL/GenBank/DDBJ databases">
        <title>Nod-independent and nitrogen-fixing Bradyrhizobium aeschynomene sp. nov. isolated from nodules of Aeschynomene indica.</title>
        <authorList>
            <person name="Zhang Z."/>
        </authorList>
    </citation>
    <scope>NUCLEOTIDE SEQUENCE</scope>
    <source>
        <strain evidence="2">83012</strain>
    </source>
</reference>
<keyword evidence="3" id="KW-1185">Reference proteome</keyword>
<dbReference type="EMBL" id="JABFDN010000003">
    <property type="protein sequence ID" value="NPU65837.1"/>
    <property type="molecule type" value="Genomic_DNA"/>
</dbReference>
<feature type="region of interest" description="Disordered" evidence="1">
    <location>
        <begin position="42"/>
        <end position="199"/>
    </location>
</feature>
<evidence type="ECO:0000256" key="1">
    <source>
        <dbReference type="SAM" id="MobiDB-lite"/>
    </source>
</evidence>
<accession>A0ABX2CC82</accession>
<feature type="compositionally biased region" description="Basic and acidic residues" evidence="1">
    <location>
        <begin position="62"/>
        <end position="127"/>
    </location>
</feature>
<feature type="region of interest" description="Disordered" evidence="1">
    <location>
        <begin position="1"/>
        <end position="24"/>
    </location>
</feature>
<feature type="compositionally biased region" description="Polar residues" evidence="1">
    <location>
        <begin position="43"/>
        <end position="58"/>
    </location>
</feature>
<dbReference type="RefSeq" id="WP_172110912.1">
    <property type="nucleotide sequence ID" value="NZ_JABFDN010000003.1"/>
</dbReference>
<dbReference type="Proteomes" id="UP000886476">
    <property type="component" value="Unassembled WGS sequence"/>
</dbReference>
<gene>
    <name evidence="2" type="ORF">HL667_12615</name>
</gene>
<sequence>MSNKHPKMPRPTNADLVRNPLIGGSKGLTMAQASLDDLEELEGTNTFQGDVENDTNAQGGIDKAEVMDRRRGPPQHDRDQPPRHKELQGRKTHERQLRMLERKPDNPDSDQLAREIERDQDRTRVFDAKPSNAEGAPAARIKAKGDGSGAMTDLQEDLVGENMVLSNRDKTESSRERGQDGRWVETEQFQDHNDNRGRG</sequence>
<comment type="caution">
    <text evidence="2">The sequence shown here is derived from an EMBL/GenBank/DDBJ whole genome shotgun (WGS) entry which is preliminary data.</text>
</comment>
<proteinExistence type="predicted"/>
<evidence type="ECO:0000313" key="2">
    <source>
        <dbReference type="EMBL" id="NPU65837.1"/>
    </source>
</evidence>
<evidence type="ECO:0000313" key="3">
    <source>
        <dbReference type="Proteomes" id="UP000886476"/>
    </source>
</evidence>